<keyword evidence="3 5" id="KW-0067">ATP-binding</keyword>
<dbReference type="CDD" id="cd19481">
    <property type="entry name" value="RecA-like_protease"/>
    <property type="match status" value="1"/>
</dbReference>
<accession>A0ABZ2V737</accession>
<keyword evidence="6" id="KW-1185">Reference proteome</keyword>
<dbReference type="GO" id="GO:0005524">
    <property type="term" value="F:ATP binding"/>
    <property type="evidence" value="ECO:0007669"/>
    <property type="project" value="UniProtKB-KW"/>
</dbReference>
<dbReference type="Gene3D" id="3.40.50.300">
    <property type="entry name" value="P-loop containing nucleotide triphosphate hydrolases"/>
    <property type="match status" value="1"/>
</dbReference>
<evidence type="ECO:0000256" key="2">
    <source>
        <dbReference type="ARBA" id="ARBA00022741"/>
    </source>
</evidence>
<keyword evidence="2" id="KW-0547">Nucleotide-binding</keyword>
<dbReference type="Pfam" id="PF00004">
    <property type="entry name" value="AAA"/>
    <property type="match status" value="1"/>
</dbReference>
<dbReference type="Proteomes" id="UP001440612">
    <property type="component" value="Chromosome"/>
</dbReference>
<dbReference type="InterPro" id="IPR027417">
    <property type="entry name" value="P-loop_NTPase"/>
</dbReference>
<comment type="similarity">
    <text evidence="1">Belongs to the AAA ATPase family.</text>
</comment>
<evidence type="ECO:0000256" key="3">
    <source>
        <dbReference type="ARBA" id="ARBA00022840"/>
    </source>
</evidence>
<evidence type="ECO:0000313" key="6">
    <source>
        <dbReference type="Proteomes" id="UP001440612"/>
    </source>
</evidence>
<dbReference type="InterPro" id="IPR003959">
    <property type="entry name" value="ATPase_AAA_core"/>
</dbReference>
<sequence length="607" mass="64066">MTQEARIPPAALQARALDIAGERVRWLLSGQTGTPPDLDAGLATLAAIGPVGLHELCTRFGLSGIARDVFLLAAAPELGAETAHAIASHPLSLKSCATPAMATQLLGPESIAALAPNALLSQAALITLSTGTGLAHRSLSIDPGLVQFLHGVPALGAVLAHALTPKSIDFPLGNDEAARLATALSTAHGDPERPIIHLNLPDRLSAENLGAAAIAHLGLTPFVFDHDATDLPAARVAAELNRDLVLLNGGLILTASDASPLADLITAPCLIWGNPAPMTRRPLAEFATKPSATELAPGLSLSPTQTRNAQVTYRLGLAPSLTATARERAARALDGLAQPIAPQARWDDLILPEAQMEQLRQLAAYQTHQKQVLSDWGFRAQSARGLGLAALFAGPSGTGKTMAAELVAAALGQNGEDAALYRVDLSAIVSKYIGETEKNIARIFDAAENSGAVLLFDEGEALFGKRTTDVKDSMDRHANTETAYLLQRLECYTGCAIVTTNLRQTVDEAFLRRFRVVMDFPFPDAAHREQIWRVIFPAETPLEGINYAALSKLAISGGFIRSIALSAAFMAAGDRTAITMAHLSRAARSELGKLGKPLPENQLRGWA</sequence>
<dbReference type="EMBL" id="CP150951">
    <property type="protein sequence ID" value="WZC50305.1"/>
    <property type="molecule type" value="Genomic_DNA"/>
</dbReference>
<organism evidence="5 6">
    <name type="scientific">Yoonia phaeophyticola</name>
    <dbReference type="NCBI Taxonomy" id="3137369"/>
    <lineage>
        <taxon>Bacteria</taxon>
        <taxon>Pseudomonadati</taxon>
        <taxon>Pseudomonadota</taxon>
        <taxon>Alphaproteobacteria</taxon>
        <taxon>Rhodobacterales</taxon>
        <taxon>Paracoccaceae</taxon>
        <taxon>Yoonia</taxon>
    </lineage>
</organism>
<dbReference type="InterPro" id="IPR050221">
    <property type="entry name" value="26S_Proteasome_ATPase"/>
</dbReference>
<dbReference type="PANTHER" id="PTHR23073">
    <property type="entry name" value="26S PROTEASOME REGULATORY SUBUNIT"/>
    <property type="match status" value="1"/>
</dbReference>
<feature type="domain" description="AAA+ ATPase" evidence="4">
    <location>
        <begin position="386"/>
        <end position="524"/>
    </location>
</feature>
<protein>
    <submittedName>
        <fullName evidence="5">ATP-binding protein</fullName>
    </submittedName>
</protein>
<evidence type="ECO:0000259" key="4">
    <source>
        <dbReference type="SMART" id="SM00382"/>
    </source>
</evidence>
<gene>
    <name evidence="5" type="ORF">AABB29_06605</name>
</gene>
<reference evidence="6" key="1">
    <citation type="submission" date="2024-04" db="EMBL/GenBank/DDBJ databases">
        <title>Phylogenomic analyses of a clade within the roseobacter group suggest taxonomic reassignments of species of the genera Aestuariivita, Citreicella, Loktanella, Nautella, Pelagibaca, Ruegeria, Thalassobius, Thiobacimonas and Tropicibacter, and the proposal o.</title>
        <authorList>
            <person name="Jeon C.O."/>
        </authorList>
    </citation>
    <scope>NUCLEOTIDE SEQUENCE [LARGE SCALE GENOMIC DNA]</scope>
    <source>
        <strain evidence="6">BS5-3</strain>
    </source>
</reference>
<name>A0ABZ2V737_9RHOB</name>
<dbReference type="SMART" id="SM00382">
    <property type="entry name" value="AAA"/>
    <property type="match status" value="1"/>
</dbReference>
<dbReference type="RefSeq" id="WP_341368407.1">
    <property type="nucleotide sequence ID" value="NZ_CP150951.2"/>
</dbReference>
<dbReference type="SUPFAM" id="SSF52540">
    <property type="entry name" value="P-loop containing nucleoside triphosphate hydrolases"/>
    <property type="match status" value="1"/>
</dbReference>
<dbReference type="InterPro" id="IPR003593">
    <property type="entry name" value="AAA+_ATPase"/>
</dbReference>
<evidence type="ECO:0000313" key="5">
    <source>
        <dbReference type="EMBL" id="WZC50305.1"/>
    </source>
</evidence>
<proteinExistence type="inferred from homology"/>
<evidence type="ECO:0000256" key="1">
    <source>
        <dbReference type="ARBA" id="ARBA00006914"/>
    </source>
</evidence>